<dbReference type="STRING" id="857340.A0A086T807"/>
<dbReference type="OrthoDB" id="5353066at2759"/>
<keyword evidence="2" id="KW-0812">Transmembrane</keyword>
<dbReference type="Proteomes" id="UP000029964">
    <property type="component" value="Unassembled WGS sequence"/>
</dbReference>
<evidence type="ECO:0000313" key="3">
    <source>
        <dbReference type="EMBL" id="KFH45489.1"/>
    </source>
</evidence>
<reference evidence="4" key="1">
    <citation type="journal article" date="2014" name="Genome Announc.">
        <title>Genome sequence and annotation of Acremonium chrysogenum, producer of the beta-lactam antibiotic cephalosporin C.</title>
        <authorList>
            <person name="Terfehr D."/>
            <person name="Dahlmann T.A."/>
            <person name="Specht T."/>
            <person name="Zadra I."/>
            <person name="Kuernsteiner H."/>
            <person name="Kueck U."/>
        </authorList>
    </citation>
    <scope>NUCLEOTIDE SEQUENCE [LARGE SCALE GENOMIC DNA]</scope>
    <source>
        <strain evidence="4">ATCC 11550 / CBS 779.69 / DSM 880 / IAM 14645 / JCM 23072 / IMI 49137</strain>
    </source>
</reference>
<keyword evidence="2" id="KW-0472">Membrane</keyword>
<keyword evidence="2" id="KW-1133">Transmembrane helix</keyword>
<dbReference type="EMBL" id="JPKY01000031">
    <property type="protein sequence ID" value="KFH45489.1"/>
    <property type="molecule type" value="Genomic_DNA"/>
</dbReference>
<feature type="transmembrane region" description="Helical" evidence="2">
    <location>
        <begin position="492"/>
        <end position="513"/>
    </location>
</feature>
<evidence type="ECO:0000256" key="2">
    <source>
        <dbReference type="SAM" id="Phobius"/>
    </source>
</evidence>
<accession>A0A086T807</accession>
<comment type="caution">
    <text evidence="3">The sequence shown here is derived from an EMBL/GenBank/DDBJ whole genome shotgun (WGS) entry which is preliminary data.</text>
</comment>
<feature type="region of interest" description="Disordered" evidence="1">
    <location>
        <begin position="232"/>
        <end position="251"/>
    </location>
</feature>
<organism evidence="3 4">
    <name type="scientific">Hapsidospora chrysogenum (strain ATCC 11550 / CBS 779.69 / DSM 880 / IAM 14645 / JCM 23072 / IMI 49137)</name>
    <name type="common">Acremonium chrysogenum</name>
    <dbReference type="NCBI Taxonomy" id="857340"/>
    <lineage>
        <taxon>Eukaryota</taxon>
        <taxon>Fungi</taxon>
        <taxon>Dikarya</taxon>
        <taxon>Ascomycota</taxon>
        <taxon>Pezizomycotina</taxon>
        <taxon>Sordariomycetes</taxon>
        <taxon>Hypocreomycetidae</taxon>
        <taxon>Hypocreales</taxon>
        <taxon>Bionectriaceae</taxon>
        <taxon>Hapsidospora</taxon>
    </lineage>
</organism>
<feature type="transmembrane region" description="Helical" evidence="2">
    <location>
        <begin position="543"/>
        <end position="563"/>
    </location>
</feature>
<dbReference type="HOGENOM" id="CLU_007504_0_0_1"/>
<proteinExistence type="predicted"/>
<keyword evidence="4" id="KW-1185">Reference proteome</keyword>
<protein>
    <submittedName>
        <fullName evidence="3">Uncharacterized protein</fullName>
    </submittedName>
</protein>
<name>A0A086T807_HAPC1</name>
<gene>
    <name evidence="3" type="ORF">ACRE_036810</name>
</gene>
<evidence type="ECO:0000256" key="1">
    <source>
        <dbReference type="SAM" id="MobiDB-lite"/>
    </source>
</evidence>
<evidence type="ECO:0000313" key="4">
    <source>
        <dbReference type="Proteomes" id="UP000029964"/>
    </source>
</evidence>
<sequence length="565" mass="62351">MGFGQGARDELWAESRVSKASSSTGGDPFTYDNYDSCAYSTFLRRAAELDDDIKIPVGKKQDMFPGIRTAPSRRLSGKIATLVLPKEDNGHDGDWQTVSTDLALAAPRGSNDILGKGTTSSLAGITDTSGCEFCLGDNSSTDRILQNPPQPGQYQSSNALRHKRTSRLMLGFQGHRPFPPTHNQRRQDLRPLSRAAAAIRRFSNTLRRDHFANRPRSAQRNVELETLGHSYDSLSSDDEVNPGSGSSLAWSINQQSPGRIDFRHESYPSGIPESPMTPGSPHMRCVETPNGLPRLPFPLISLPEAAMLQRIRRARGEEDHSVSGGSFISKTWSGTASTASSSQFPRTPLSTYFDCQTWSSHRSPLIAPESAHYTYHLNGYRNTTVKSGDTEFPPFSSGIFDTSTAKQNAQGSRESWFNGRRCNSWAILGICQPPPPGLPWNQDEKWADNAPATGHYIKRGFTPSSLDRIRSARDRVLGPARDSGKGQHRQNLIFLSIVMMTLFFPPAGLLALYGRFDSTISWYTYGQLHGLNGEQRGVLKQQLCVEAVLLLVLIITLAAYYSVHD</sequence>
<dbReference type="AlphaFoldDB" id="A0A086T807"/>